<protein>
    <recommendedName>
        <fullName evidence="2">Histidine kinase/HSP90-like ATPase domain-containing protein</fullName>
    </recommendedName>
</protein>
<reference evidence="1" key="1">
    <citation type="journal article" date="2015" name="Nature">
        <title>Complex archaea that bridge the gap between prokaryotes and eukaryotes.</title>
        <authorList>
            <person name="Spang A."/>
            <person name="Saw J.H."/>
            <person name="Jorgensen S.L."/>
            <person name="Zaremba-Niedzwiedzka K."/>
            <person name="Martijn J."/>
            <person name="Lind A.E."/>
            <person name="van Eijk R."/>
            <person name="Schleper C."/>
            <person name="Guy L."/>
            <person name="Ettema T.J."/>
        </authorList>
    </citation>
    <scope>NUCLEOTIDE SEQUENCE</scope>
</reference>
<comment type="caution">
    <text evidence="1">The sequence shown here is derived from an EMBL/GenBank/DDBJ whole genome shotgun (WGS) entry which is preliminary data.</text>
</comment>
<dbReference type="EMBL" id="LAZR01065021">
    <property type="protein sequence ID" value="KKK56386.1"/>
    <property type="molecule type" value="Genomic_DNA"/>
</dbReference>
<dbReference type="AlphaFoldDB" id="A0A0F8Z8I8"/>
<evidence type="ECO:0000313" key="1">
    <source>
        <dbReference type="EMBL" id="KKK56386.1"/>
    </source>
</evidence>
<name>A0A0F8Z8I8_9ZZZZ</name>
<sequence length="352" mass="41081">ELDFKKEYVTKIGAGVLEAFSPKLYDDFYQVIREYISNSVDAGAENIHISLDQQDFNELIIEDDGWGIKSKEDLRTSLAIMMGTDNTDIDRTKKPKIGFFGIGFYSGGKICNEIILETTSSNSEFIYIAKIPIGNWLKTIKLKSSRTKEVTSITEYQIAEKKKISSDKTQHYTKVYLKDLHDEYKNILTNKNKKKKFLLKLRSVAPLDYPDDMELYITDIDQNIDKIKLRRDNYTQMFRDWQNLILKEDLKKEGIPYGCNYNNVKLYFDEELLSRPYPSEREPLSTTKFIKKFYLNYDGTNRLVGVGWVWLVGCGWVGATWHNWGTWVHPPRGKSLRCTYNIDHSRNFPFLV</sequence>
<feature type="non-terminal residue" evidence="1">
    <location>
        <position position="352"/>
    </location>
</feature>
<dbReference type="InterPro" id="IPR036890">
    <property type="entry name" value="HATPase_C_sf"/>
</dbReference>
<organism evidence="1">
    <name type="scientific">marine sediment metagenome</name>
    <dbReference type="NCBI Taxonomy" id="412755"/>
    <lineage>
        <taxon>unclassified sequences</taxon>
        <taxon>metagenomes</taxon>
        <taxon>ecological metagenomes</taxon>
    </lineage>
</organism>
<gene>
    <name evidence="1" type="ORF">LCGC14_3065050</name>
</gene>
<evidence type="ECO:0008006" key="2">
    <source>
        <dbReference type="Google" id="ProtNLM"/>
    </source>
</evidence>
<dbReference type="Gene3D" id="3.30.565.10">
    <property type="entry name" value="Histidine kinase-like ATPase, C-terminal domain"/>
    <property type="match status" value="1"/>
</dbReference>
<proteinExistence type="predicted"/>
<accession>A0A0F8Z8I8</accession>
<feature type="non-terminal residue" evidence="1">
    <location>
        <position position="1"/>
    </location>
</feature>
<dbReference type="Pfam" id="PF13589">
    <property type="entry name" value="HATPase_c_3"/>
    <property type="match status" value="1"/>
</dbReference>
<dbReference type="SUPFAM" id="SSF55874">
    <property type="entry name" value="ATPase domain of HSP90 chaperone/DNA topoisomerase II/histidine kinase"/>
    <property type="match status" value="1"/>
</dbReference>